<dbReference type="Pfam" id="PF00004">
    <property type="entry name" value="AAA"/>
    <property type="match status" value="1"/>
</dbReference>
<name>C1MRU1_MICPC</name>
<dbReference type="SMART" id="SM00382">
    <property type="entry name" value="AAA"/>
    <property type="match status" value="1"/>
</dbReference>
<organism evidence="8">
    <name type="scientific">Micromonas pusilla (strain CCMP1545)</name>
    <name type="common">Picoplanktonic green alga</name>
    <dbReference type="NCBI Taxonomy" id="564608"/>
    <lineage>
        <taxon>Eukaryota</taxon>
        <taxon>Viridiplantae</taxon>
        <taxon>Chlorophyta</taxon>
        <taxon>Mamiellophyceae</taxon>
        <taxon>Mamiellales</taxon>
        <taxon>Mamiellaceae</taxon>
        <taxon>Micromonas</taxon>
    </lineage>
</organism>
<dbReference type="AlphaFoldDB" id="C1MRU1"/>
<dbReference type="PANTHER" id="PTHR23069:SF7">
    <property type="entry name" value="P-LOOP CONTAINING NUCLEOSIDE TRIPHOSPHATE HYDROLASES SUPERFAMILY PROTEIN"/>
    <property type="match status" value="1"/>
</dbReference>
<dbReference type="EMBL" id="GG663739">
    <property type="protein sequence ID" value="EEH57023.1"/>
    <property type="molecule type" value="Genomic_DNA"/>
</dbReference>
<dbReference type="Gene3D" id="3.40.50.300">
    <property type="entry name" value="P-loop containing nucleotide triphosphate hydrolases"/>
    <property type="match status" value="1"/>
</dbReference>
<dbReference type="GeneID" id="9684372"/>
<dbReference type="GO" id="GO:0005634">
    <property type="term" value="C:nucleus"/>
    <property type="evidence" value="ECO:0007669"/>
    <property type="project" value="TreeGrafter"/>
</dbReference>
<keyword evidence="8" id="KW-1185">Reference proteome</keyword>
<dbReference type="GO" id="GO:0006337">
    <property type="term" value="P:nucleosome disassembly"/>
    <property type="evidence" value="ECO:0007669"/>
    <property type="project" value="TreeGrafter"/>
</dbReference>
<evidence type="ECO:0000313" key="7">
    <source>
        <dbReference type="EMBL" id="EEH57023.1"/>
    </source>
</evidence>
<dbReference type="OrthoDB" id="5421at2759"/>
<dbReference type="InterPro" id="IPR003593">
    <property type="entry name" value="AAA+_ATPase"/>
</dbReference>
<dbReference type="InterPro" id="IPR003959">
    <property type="entry name" value="ATPase_AAA_core"/>
</dbReference>
<dbReference type="GO" id="GO:0005524">
    <property type="term" value="F:ATP binding"/>
    <property type="evidence" value="ECO:0007669"/>
    <property type="project" value="UniProtKB-KW"/>
</dbReference>
<evidence type="ECO:0000256" key="5">
    <source>
        <dbReference type="RuleBase" id="RU003651"/>
    </source>
</evidence>
<dbReference type="PANTHER" id="PTHR23069">
    <property type="entry name" value="AAA DOMAIN-CONTAINING"/>
    <property type="match status" value="1"/>
</dbReference>
<evidence type="ECO:0000256" key="3">
    <source>
        <dbReference type="ARBA" id="ARBA00022840"/>
    </source>
</evidence>
<protein>
    <submittedName>
        <fullName evidence="7">Predicted protein</fullName>
    </submittedName>
</protein>
<keyword evidence="4" id="KW-0103">Bromodomain</keyword>
<feature type="domain" description="AAA+ ATPase" evidence="6">
    <location>
        <begin position="39"/>
        <end position="180"/>
    </location>
</feature>
<dbReference type="InterPro" id="IPR003960">
    <property type="entry name" value="ATPase_AAA_CS"/>
</dbReference>
<evidence type="ECO:0000256" key="4">
    <source>
        <dbReference type="ARBA" id="ARBA00023117"/>
    </source>
</evidence>
<keyword evidence="3 5" id="KW-0067">ATP-binding</keyword>
<gene>
    <name evidence="7" type="ORF">MICPUCDRAFT_17436</name>
</gene>
<dbReference type="PROSITE" id="PS00674">
    <property type="entry name" value="AAA"/>
    <property type="match status" value="1"/>
</dbReference>
<dbReference type="Proteomes" id="UP000001876">
    <property type="component" value="Unassembled WGS sequence"/>
</dbReference>
<dbReference type="KEGG" id="mpp:MICPUCDRAFT_17436"/>
<dbReference type="GO" id="GO:0042393">
    <property type="term" value="F:histone binding"/>
    <property type="evidence" value="ECO:0007669"/>
    <property type="project" value="TreeGrafter"/>
</dbReference>
<dbReference type="GO" id="GO:0045815">
    <property type="term" value="P:transcription initiation-coupled chromatin remodeling"/>
    <property type="evidence" value="ECO:0007669"/>
    <property type="project" value="TreeGrafter"/>
</dbReference>
<keyword evidence="2 5" id="KW-0547">Nucleotide-binding</keyword>
<accession>C1MRU1</accession>
<evidence type="ECO:0000259" key="6">
    <source>
        <dbReference type="SMART" id="SM00382"/>
    </source>
</evidence>
<comment type="similarity">
    <text evidence="1 5">Belongs to the AAA ATPase family.</text>
</comment>
<dbReference type="GO" id="GO:0003682">
    <property type="term" value="F:chromatin binding"/>
    <property type="evidence" value="ECO:0007669"/>
    <property type="project" value="TreeGrafter"/>
</dbReference>
<dbReference type="RefSeq" id="XP_003058568.1">
    <property type="nucleotide sequence ID" value="XM_003058522.1"/>
</dbReference>
<dbReference type="Gene3D" id="1.10.8.60">
    <property type="match status" value="1"/>
</dbReference>
<dbReference type="SUPFAM" id="SSF52540">
    <property type="entry name" value="P-loop containing nucleoside triphosphate hydrolases"/>
    <property type="match status" value="1"/>
</dbReference>
<dbReference type="OMA" id="HIMHEIE"/>
<sequence>MPGGWETLAGAEREIQVLKELALLPLTYPEAFARLGVAPGRGVLLHGPPGTGKTAAVRALLGAAARGPRPVSFFSRRGADCLGKYHGDAEREIRLLFEEAERRQPSIIFFDEIDGLAPARTSSSDSIHGSVVATLLALMDGLNPRGSVVVVAATNRPDAVDPALRRPGRFDRELHFSLPGPAARRAILRLHTQ</sequence>
<dbReference type="InterPro" id="IPR045199">
    <property type="entry name" value="ATAD2-like"/>
</dbReference>
<dbReference type="STRING" id="564608.C1MRU1"/>
<proteinExistence type="inferred from homology"/>
<dbReference type="FunFam" id="3.40.50.300:FF:000061">
    <property type="entry name" value="ATPase family, AAA domain-containing 2"/>
    <property type="match status" value="1"/>
</dbReference>
<dbReference type="GO" id="GO:0006334">
    <property type="term" value="P:nucleosome assembly"/>
    <property type="evidence" value="ECO:0007669"/>
    <property type="project" value="TreeGrafter"/>
</dbReference>
<dbReference type="InterPro" id="IPR027417">
    <property type="entry name" value="P-loop_NTPase"/>
</dbReference>
<evidence type="ECO:0000256" key="2">
    <source>
        <dbReference type="ARBA" id="ARBA00022741"/>
    </source>
</evidence>
<evidence type="ECO:0000256" key="1">
    <source>
        <dbReference type="ARBA" id="ARBA00006914"/>
    </source>
</evidence>
<feature type="non-terminal residue" evidence="7">
    <location>
        <position position="193"/>
    </location>
</feature>
<evidence type="ECO:0000313" key="8">
    <source>
        <dbReference type="Proteomes" id="UP000001876"/>
    </source>
</evidence>
<reference evidence="7 8" key="1">
    <citation type="journal article" date="2009" name="Science">
        <title>Green evolution and dynamic adaptations revealed by genomes of the marine picoeukaryotes Micromonas.</title>
        <authorList>
            <person name="Worden A.Z."/>
            <person name="Lee J.H."/>
            <person name="Mock T."/>
            <person name="Rouze P."/>
            <person name="Simmons M.P."/>
            <person name="Aerts A.L."/>
            <person name="Allen A.E."/>
            <person name="Cuvelier M.L."/>
            <person name="Derelle E."/>
            <person name="Everett M.V."/>
            <person name="Foulon E."/>
            <person name="Grimwood J."/>
            <person name="Gundlach H."/>
            <person name="Henrissat B."/>
            <person name="Napoli C."/>
            <person name="McDonald S.M."/>
            <person name="Parker M.S."/>
            <person name="Rombauts S."/>
            <person name="Salamov A."/>
            <person name="Von Dassow P."/>
            <person name="Badger J.H."/>
            <person name="Coutinho P.M."/>
            <person name="Demir E."/>
            <person name="Dubchak I."/>
            <person name="Gentemann C."/>
            <person name="Eikrem W."/>
            <person name="Gready J.E."/>
            <person name="John U."/>
            <person name="Lanier W."/>
            <person name="Lindquist E.A."/>
            <person name="Lucas S."/>
            <person name="Mayer K.F."/>
            <person name="Moreau H."/>
            <person name="Not F."/>
            <person name="Otillar R."/>
            <person name="Panaud O."/>
            <person name="Pangilinan J."/>
            <person name="Paulsen I."/>
            <person name="Piegu B."/>
            <person name="Poliakov A."/>
            <person name="Robbens S."/>
            <person name="Schmutz J."/>
            <person name="Toulza E."/>
            <person name="Wyss T."/>
            <person name="Zelensky A."/>
            <person name="Zhou K."/>
            <person name="Armbrust E.V."/>
            <person name="Bhattacharya D."/>
            <person name="Goodenough U.W."/>
            <person name="Van de Peer Y."/>
            <person name="Grigoriev I.V."/>
        </authorList>
    </citation>
    <scope>NUCLEOTIDE SEQUENCE [LARGE SCALE GENOMIC DNA]</scope>
    <source>
        <strain evidence="7 8">CCMP1545</strain>
    </source>
</reference>
<dbReference type="GO" id="GO:0016887">
    <property type="term" value="F:ATP hydrolysis activity"/>
    <property type="evidence" value="ECO:0007669"/>
    <property type="project" value="InterPro"/>
</dbReference>
<dbReference type="eggNOG" id="KOG0732">
    <property type="taxonomic scope" value="Eukaryota"/>
</dbReference>